<name>A0A8T2QBB4_CERRI</name>
<comment type="caution">
    <text evidence="1">The sequence shown here is derived from an EMBL/GenBank/DDBJ whole genome shotgun (WGS) entry which is preliminary data.</text>
</comment>
<reference evidence="1" key="1">
    <citation type="submission" date="2021-08" db="EMBL/GenBank/DDBJ databases">
        <title>WGS assembly of Ceratopteris richardii.</title>
        <authorList>
            <person name="Marchant D.B."/>
            <person name="Chen G."/>
            <person name="Jenkins J."/>
            <person name="Shu S."/>
            <person name="Leebens-Mack J."/>
            <person name="Grimwood J."/>
            <person name="Schmutz J."/>
            <person name="Soltis P."/>
            <person name="Soltis D."/>
            <person name="Chen Z.-H."/>
        </authorList>
    </citation>
    <scope>NUCLEOTIDE SEQUENCE</scope>
    <source>
        <strain evidence="1">Whitten #5841</strain>
        <tissue evidence="1">Leaf</tissue>
    </source>
</reference>
<keyword evidence="2" id="KW-1185">Reference proteome</keyword>
<dbReference type="EMBL" id="CM035441">
    <property type="protein sequence ID" value="KAH7281407.1"/>
    <property type="molecule type" value="Genomic_DNA"/>
</dbReference>
<accession>A0A8T2QBB4</accession>
<dbReference type="Proteomes" id="UP000825935">
    <property type="component" value="Chromosome 36"/>
</dbReference>
<dbReference type="PANTHER" id="PTHR33193:SF13">
    <property type="entry name" value="EXPRESSED PROTEIN"/>
    <property type="match status" value="1"/>
</dbReference>
<protein>
    <submittedName>
        <fullName evidence="1">Uncharacterized protein</fullName>
    </submittedName>
</protein>
<dbReference type="PANTHER" id="PTHR33193">
    <property type="entry name" value="DOMAIN PROTEIN, PUTATIVE (DUF3511)-RELATED"/>
    <property type="match status" value="1"/>
</dbReference>
<sequence length="124" mass="14070">MMVLGDCMLMQTSVATATKGFFASVKDLVTGKTFTTSLSTGSYSQSHIVPYTPQRPSSADSSIEKKKQVTRSKSLGWDISEPELKRRGRVASYKVYTVEGRIKSSLRSGVRWFKDKFQDIRYRW</sequence>
<dbReference type="AlphaFoldDB" id="A0A8T2QBB4"/>
<dbReference type="Pfam" id="PF12023">
    <property type="entry name" value="DUF3511"/>
    <property type="match status" value="1"/>
</dbReference>
<evidence type="ECO:0000313" key="1">
    <source>
        <dbReference type="EMBL" id="KAH7281407.1"/>
    </source>
</evidence>
<proteinExistence type="predicted"/>
<gene>
    <name evidence="1" type="ORF">KP509_36G046200</name>
</gene>
<organism evidence="1 2">
    <name type="scientific">Ceratopteris richardii</name>
    <name type="common">Triangle waterfern</name>
    <dbReference type="NCBI Taxonomy" id="49495"/>
    <lineage>
        <taxon>Eukaryota</taxon>
        <taxon>Viridiplantae</taxon>
        <taxon>Streptophyta</taxon>
        <taxon>Embryophyta</taxon>
        <taxon>Tracheophyta</taxon>
        <taxon>Polypodiopsida</taxon>
        <taxon>Polypodiidae</taxon>
        <taxon>Polypodiales</taxon>
        <taxon>Pteridineae</taxon>
        <taxon>Pteridaceae</taxon>
        <taxon>Parkerioideae</taxon>
        <taxon>Ceratopteris</taxon>
    </lineage>
</organism>
<dbReference type="InterPro" id="IPR021899">
    <property type="entry name" value="DUF3511"/>
</dbReference>
<evidence type="ECO:0000313" key="2">
    <source>
        <dbReference type="Proteomes" id="UP000825935"/>
    </source>
</evidence>
<dbReference type="OMA" id="IRTGFRW"/>
<dbReference type="OrthoDB" id="1677478at2759"/>